<accession>A0ABW1GSL6</accession>
<dbReference type="RefSeq" id="WP_344515629.1">
    <property type="nucleotide sequence ID" value="NZ_BAAATU010000034.1"/>
</dbReference>
<protein>
    <submittedName>
        <fullName evidence="1">Uncharacterized protein</fullName>
    </submittedName>
</protein>
<comment type="caution">
    <text evidence="1">The sequence shown here is derived from an EMBL/GenBank/DDBJ whole genome shotgun (WGS) entry which is preliminary data.</text>
</comment>
<name>A0ABW1GSL6_9ACTN</name>
<dbReference type="EMBL" id="JBHSPU010000022">
    <property type="protein sequence ID" value="MFC5916795.1"/>
    <property type="molecule type" value="Genomic_DNA"/>
</dbReference>
<evidence type="ECO:0000313" key="2">
    <source>
        <dbReference type="Proteomes" id="UP001596200"/>
    </source>
</evidence>
<evidence type="ECO:0000313" key="1">
    <source>
        <dbReference type="EMBL" id="MFC5916795.1"/>
    </source>
</evidence>
<keyword evidence="2" id="KW-1185">Reference proteome</keyword>
<organism evidence="1 2">
    <name type="scientific">Streptomyces pulveraceus</name>
    <dbReference type="NCBI Taxonomy" id="68258"/>
    <lineage>
        <taxon>Bacteria</taxon>
        <taxon>Bacillati</taxon>
        <taxon>Actinomycetota</taxon>
        <taxon>Actinomycetes</taxon>
        <taxon>Kitasatosporales</taxon>
        <taxon>Streptomycetaceae</taxon>
        <taxon>Streptomyces</taxon>
    </lineage>
</organism>
<reference evidence="2" key="1">
    <citation type="journal article" date="2019" name="Int. J. Syst. Evol. Microbiol.">
        <title>The Global Catalogue of Microorganisms (GCM) 10K type strain sequencing project: providing services to taxonomists for standard genome sequencing and annotation.</title>
        <authorList>
            <consortium name="The Broad Institute Genomics Platform"/>
            <consortium name="The Broad Institute Genome Sequencing Center for Infectious Disease"/>
            <person name="Wu L."/>
            <person name="Ma J."/>
        </authorList>
    </citation>
    <scope>NUCLEOTIDE SEQUENCE [LARGE SCALE GENOMIC DNA]</scope>
    <source>
        <strain evidence="2">JCM 4147</strain>
    </source>
</reference>
<proteinExistence type="predicted"/>
<gene>
    <name evidence="1" type="ORF">ACFP1B_25715</name>
</gene>
<dbReference type="Proteomes" id="UP001596200">
    <property type="component" value="Unassembled WGS sequence"/>
</dbReference>
<sequence length="133" mass="14171">MDTFVLGDTDFAVDRSESSVQVSPDGLVTVSLWGTIEALDGQGDGGPFGWALHPPHLYLTAVPAAWTDDVATMSIDEAMADLYDIGLYLHEHGDVTGELTLDPARALCFSGSVRVLGRVESVEVRLGLPLPSE</sequence>